<protein>
    <recommendedName>
        <fullName evidence="4">SCP domain-containing protein</fullName>
    </recommendedName>
</protein>
<gene>
    <name evidence="2" type="ORF">ADL15_21170</name>
</gene>
<evidence type="ECO:0000313" key="2">
    <source>
        <dbReference type="EMBL" id="KUL31695.1"/>
    </source>
</evidence>
<sequence>MRHLSSLIVAMLAGSVAGCSSAPGPAPALPPVPGPRPFGGVVYPPPDDQRLVHTATEILIRDCMRTKGQDYRPAPLADLTRASAANPYALLDPRHARIDGYGIVGEAISAASGPPADPNRAAVAALSDRDRQNWEAALVGTPSHQRTVELSTGATITVRTDGCTYAARRSLQGDDWDRLWAQAEADTNQVITRVTAAGPVTSAVTDWSACMTKAGYAYADLQGPRRDVTDRWQAATTPETRKSVAEYELRVAQEDSRCEESVTLPEIVGAAQDRAERELTTPALTAGHDALAKAWASAKAQASTIVGSASSAPA</sequence>
<comment type="caution">
    <text evidence="2">The sequence shown here is derived from an EMBL/GenBank/DDBJ whole genome shotgun (WGS) entry which is preliminary data.</text>
</comment>
<feature type="signal peptide" evidence="1">
    <location>
        <begin position="1"/>
        <end position="22"/>
    </location>
</feature>
<dbReference type="AlphaFoldDB" id="A0A101JRI9"/>
<dbReference type="PROSITE" id="PS51257">
    <property type="entry name" value="PROKAR_LIPOPROTEIN"/>
    <property type="match status" value="1"/>
</dbReference>
<name>A0A101JRI9_9ACTN</name>
<organism evidence="2 3">
    <name type="scientific">Actinoplanes awajinensis subsp. mycoplanecinus</name>
    <dbReference type="NCBI Taxonomy" id="135947"/>
    <lineage>
        <taxon>Bacteria</taxon>
        <taxon>Bacillati</taxon>
        <taxon>Actinomycetota</taxon>
        <taxon>Actinomycetes</taxon>
        <taxon>Micromonosporales</taxon>
        <taxon>Micromonosporaceae</taxon>
        <taxon>Actinoplanes</taxon>
    </lineage>
</organism>
<dbReference type="OrthoDB" id="4800194at2"/>
<keyword evidence="3" id="KW-1185">Reference proteome</keyword>
<evidence type="ECO:0000256" key="1">
    <source>
        <dbReference type="SAM" id="SignalP"/>
    </source>
</evidence>
<evidence type="ECO:0008006" key="4">
    <source>
        <dbReference type="Google" id="ProtNLM"/>
    </source>
</evidence>
<dbReference type="RefSeq" id="WP_067693840.1">
    <property type="nucleotide sequence ID" value="NZ_LLZH01000200.1"/>
</dbReference>
<accession>A0A101JRI9</accession>
<feature type="chain" id="PRO_5038858949" description="SCP domain-containing protein" evidence="1">
    <location>
        <begin position="23"/>
        <end position="314"/>
    </location>
</feature>
<dbReference type="Proteomes" id="UP000053244">
    <property type="component" value="Unassembled WGS sequence"/>
</dbReference>
<dbReference type="EMBL" id="LLZH01000200">
    <property type="protein sequence ID" value="KUL31695.1"/>
    <property type="molecule type" value="Genomic_DNA"/>
</dbReference>
<evidence type="ECO:0000313" key="3">
    <source>
        <dbReference type="Proteomes" id="UP000053244"/>
    </source>
</evidence>
<proteinExistence type="predicted"/>
<reference evidence="2 3" key="1">
    <citation type="submission" date="2015-10" db="EMBL/GenBank/DDBJ databases">
        <authorList>
            <person name="Gilbert D.G."/>
        </authorList>
    </citation>
    <scope>NUCLEOTIDE SEQUENCE [LARGE SCALE GENOMIC DNA]</scope>
    <source>
        <strain evidence="2 3">NRRL B-16712</strain>
    </source>
</reference>
<keyword evidence="1" id="KW-0732">Signal</keyword>